<evidence type="ECO:0000256" key="3">
    <source>
        <dbReference type="ARBA" id="ARBA00023136"/>
    </source>
</evidence>
<keyword evidence="3" id="KW-0472">Membrane</keyword>
<evidence type="ECO:0000256" key="1">
    <source>
        <dbReference type="ARBA" id="ARBA00004370"/>
    </source>
</evidence>
<dbReference type="SUPFAM" id="SSF103506">
    <property type="entry name" value="Mitochondrial carrier"/>
    <property type="match status" value="1"/>
</dbReference>
<sequence length="325" mass="34859">MAFEGRSRLFRRWCPPRKGAFGKIKLPELPLILAGALGGPFCIFVLTPLRNALTLASQDAVSSPMELYASTFQGGFASGWTGGFAPVLPSCPQFCMMGPLFHFLRETWGSVALAVLASSCMETFISYGSQTLNAQMAFNSEVQQSGTGAEVPLWNPLIPLGPGVAVHVVRNVVALSGIRIFSGPCQKVLKRLTQSFNVELPLGLQRFLSDFVASIGAAIISAPLNQCYNFAVTSAAYMEGGAPARVRALAGFLSRNYLLHGPAGEVLGLSPTLARDLFMRCAYVATLFTLFGAIERAAVAVWKYRDAQQQPVLSRRGTVGVRASS</sequence>
<proteinExistence type="predicted"/>
<organism evidence="4">
    <name type="scientific">Zooxanthella nutricula</name>
    <dbReference type="NCBI Taxonomy" id="1333877"/>
    <lineage>
        <taxon>Eukaryota</taxon>
        <taxon>Sar</taxon>
        <taxon>Alveolata</taxon>
        <taxon>Dinophyceae</taxon>
        <taxon>Peridiniales</taxon>
        <taxon>Peridiniales incertae sedis</taxon>
        <taxon>Zooxanthella</taxon>
    </lineage>
</organism>
<keyword evidence="2" id="KW-0812">Transmembrane</keyword>
<evidence type="ECO:0000313" key="4">
    <source>
        <dbReference type="EMBL" id="CAD9646935.1"/>
    </source>
</evidence>
<dbReference type="EMBL" id="HBGW01102458">
    <property type="protein sequence ID" value="CAD9646935.1"/>
    <property type="molecule type" value="Transcribed_RNA"/>
</dbReference>
<dbReference type="InterPro" id="IPR023395">
    <property type="entry name" value="MCP_dom_sf"/>
</dbReference>
<evidence type="ECO:0008006" key="5">
    <source>
        <dbReference type="Google" id="ProtNLM"/>
    </source>
</evidence>
<comment type="subcellular location">
    <subcellularLocation>
        <location evidence="1">Membrane</location>
    </subcellularLocation>
</comment>
<dbReference type="AlphaFoldDB" id="A0A6U8XQE9"/>
<evidence type="ECO:0000256" key="2">
    <source>
        <dbReference type="ARBA" id="ARBA00022692"/>
    </source>
</evidence>
<name>A0A6U8XQE9_9DINO</name>
<dbReference type="GO" id="GO:0016020">
    <property type="term" value="C:membrane"/>
    <property type="evidence" value="ECO:0007669"/>
    <property type="project" value="UniProtKB-SubCell"/>
</dbReference>
<protein>
    <recommendedName>
        <fullName evidence="5">ADP,ATP carrier protein</fullName>
    </recommendedName>
</protein>
<gene>
    <name evidence="4" type="ORF">BRAN1462_LOCUS64757</name>
</gene>
<reference evidence="4" key="1">
    <citation type="submission" date="2021-01" db="EMBL/GenBank/DDBJ databases">
        <authorList>
            <person name="Corre E."/>
            <person name="Pelletier E."/>
            <person name="Niang G."/>
            <person name="Scheremetjew M."/>
            <person name="Finn R."/>
            <person name="Kale V."/>
            <person name="Holt S."/>
            <person name="Cochrane G."/>
            <person name="Meng A."/>
            <person name="Brown T."/>
            <person name="Cohen L."/>
        </authorList>
    </citation>
    <scope>NUCLEOTIDE SEQUENCE</scope>
    <source>
        <strain evidence="4">RCC3387</strain>
    </source>
</reference>
<accession>A0A6U8XQE9</accession>